<gene>
    <name evidence="2" type="ORF">PVK06_009238</name>
</gene>
<protein>
    <submittedName>
        <fullName evidence="2">Uncharacterized protein</fullName>
    </submittedName>
</protein>
<evidence type="ECO:0000313" key="3">
    <source>
        <dbReference type="Proteomes" id="UP001358586"/>
    </source>
</evidence>
<name>A0ABR0QM96_GOSAR</name>
<sequence length="159" mass="18619">MEANDLWEAVEEDYKDPSLPANPTMAQFKNQKERKSNERNHDMKLAFEVWNFLKEEYEGDERIKCMKILNLVGEFEVQKMDFGTMKEYFDKLLGIANKVSLVELMNAFQIQEQRRYMRSYEFVKGALVAEAQYNRGGKGKKHEKNKKGNLGFNSSITNT</sequence>
<organism evidence="2 3">
    <name type="scientific">Gossypium arboreum</name>
    <name type="common">Tree cotton</name>
    <name type="synonym">Gossypium nanking</name>
    <dbReference type="NCBI Taxonomy" id="29729"/>
    <lineage>
        <taxon>Eukaryota</taxon>
        <taxon>Viridiplantae</taxon>
        <taxon>Streptophyta</taxon>
        <taxon>Embryophyta</taxon>
        <taxon>Tracheophyta</taxon>
        <taxon>Spermatophyta</taxon>
        <taxon>Magnoliopsida</taxon>
        <taxon>eudicotyledons</taxon>
        <taxon>Gunneridae</taxon>
        <taxon>Pentapetalae</taxon>
        <taxon>rosids</taxon>
        <taxon>malvids</taxon>
        <taxon>Malvales</taxon>
        <taxon>Malvaceae</taxon>
        <taxon>Malvoideae</taxon>
        <taxon>Gossypium</taxon>
    </lineage>
</organism>
<accession>A0ABR0QM96</accession>
<comment type="caution">
    <text evidence="2">The sequence shown here is derived from an EMBL/GenBank/DDBJ whole genome shotgun (WGS) entry which is preliminary data.</text>
</comment>
<dbReference type="EMBL" id="JARKNE010000003">
    <property type="protein sequence ID" value="KAK5840344.1"/>
    <property type="molecule type" value="Genomic_DNA"/>
</dbReference>
<evidence type="ECO:0000256" key="1">
    <source>
        <dbReference type="SAM" id="MobiDB-lite"/>
    </source>
</evidence>
<feature type="region of interest" description="Disordered" evidence="1">
    <location>
        <begin position="137"/>
        <end position="159"/>
    </location>
</feature>
<reference evidence="2 3" key="1">
    <citation type="submission" date="2023-03" db="EMBL/GenBank/DDBJ databases">
        <title>WGS of Gossypium arboreum.</title>
        <authorList>
            <person name="Yu D."/>
        </authorList>
    </citation>
    <scope>NUCLEOTIDE SEQUENCE [LARGE SCALE GENOMIC DNA]</scope>
    <source>
        <tissue evidence="2">Leaf</tissue>
    </source>
</reference>
<dbReference type="Proteomes" id="UP001358586">
    <property type="component" value="Chromosome 3"/>
</dbReference>
<proteinExistence type="predicted"/>
<evidence type="ECO:0000313" key="2">
    <source>
        <dbReference type="EMBL" id="KAK5840344.1"/>
    </source>
</evidence>
<dbReference type="PANTHER" id="PTHR35317">
    <property type="entry name" value="OS04G0629600 PROTEIN"/>
    <property type="match status" value="1"/>
</dbReference>
<keyword evidence="3" id="KW-1185">Reference proteome</keyword>
<feature type="compositionally biased region" description="Basic residues" evidence="1">
    <location>
        <begin position="137"/>
        <end position="147"/>
    </location>
</feature>
<dbReference type="PANTHER" id="PTHR35317:SF11">
    <property type="entry name" value="CCHC-TYPE DOMAIN-CONTAINING PROTEIN"/>
    <property type="match status" value="1"/>
</dbReference>